<keyword evidence="2" id="KW-1185">Reference proteome</keyword>
<sequence>LSSGFDLVTLLLSGLRVHGLRVHFTSFRTSRPRTSRPFYCFPWVSAYSLYRFPDFASTNFAAILQLSSGFDLVTLLLSGLRVHGLRVHFTSFRTSRPRTSRPFYCFPRDSP</sequence>
<proteinExistence type="predicted"/>
<feature type="non-terminal residue" evidence="1">
    <location>
        <position position="1"/>
    </location>
</feature>
<reference evidence="1 2" key="1">
    <citation type="submission" date="2017-11" db="EMBL/GenBank/DDBJ databases">
        <title>De-novo sequencing of pomegranate (Punica granatum L.) genome.</title>
        <authorList>
            <person name="Akparov Z."/>
            <person name="Amiraslanov A."/>
            <person name="Hajiyeva S."/>
            <person name="Abbasov M."/>
            <person name="Kaur K."/>
            <person name="Hamwieh A."/>
            <person name="Solovyev V."/>
            <person name="Salamov A."/>
            <person name="Braich B."/>
            <person name="Kosarev P."/>
            <person name="Mahmoud A."/>
            <person name="Hajiyev E."/>
            <person name="Babayeva S."/>
            <person name="Izzatullayeva V."/>
            <person name="Mammadov A."/>
            <person name="Mammadov A."/>
            <person name="Sharifova S."/>
            <person name="Ojaghi J."/>
            <person name="Eynullazada K."/>
            <person name="Bayramov B."/>
            <person name="Abdulazimova A."/>
            <person name="Shahmuradov I."/>
        </authorList>
    </citation>
    <scope>NUCLEOTIDE SEQUENCE [LARGE SCALE GENOMIC DNA]</scope>
    <source>
        <strain evidence="2">cv. AG2017</strain>
        <tissue evidence="1">Leaf</tissue>
    </source>
</reference>
<gene>
    <name evidence="1" type="ORF">CRG98_042216</name>
</gene>
<dbReference type="Proteomes" id="UP000233551">
    <property type="component" value="Unassembled WGS sequence"/>
</dbReference>
<comment type="caution">
    <text evidence="1">The sequence shown here is derived from an EMBL/GenBank/DDBJ whole genome shotgun (WGS) entry which is preliminary data.</text>
</comment>
<dbReference type="AlphaFoldDB" id="A0A2I0I0N0"/>
<dbReference type="EMBL" id="PGOL01004409">
    <property type="protein sequence ID" value="PKI37393.1"/>
    <property type="molecule type" value="Genomic_DNA"/>
</dbReference>
<organism evidence="1 2">
    <name type="scientific">Punica granatum</name>
    <name type="common">Pomegranate</name>
    <dbReference type="NCBI Taxonomy" id="22663"/>
    <lineage>
        <taxon>Eukaryota</taxon>
        <taxon>Viridiplantae</taxon>
        <taxon>Streptophyta</taxon>
        <taxon>Embryophyta</taxon>
        <taxon>Tracheophyta</taxon>
        <taxon>Spermatophyta</taxon>
        <taxon>Magnoliopsida</taxon>
        <taxon>eudicotyledons</taxon>
        <taxon>Gunneridae</taxon>
        <taxon>Pentapetalae</taxon>
        <taxon>rosids</taxon>
        <taxon>malvids</taxon>
        <taxon>Myrtales</taxon>
        <taxon>Lythraceae</taxon>
        <taxon>Punica</taxon>
    </lineage>
</organism>
<accession>A0A2I0I0N0</accession>
<evidence type="ECO:0000313" key="2">
    <source>
        <dbReference type="Proteomes" id="UP000233551"/>
    </source>
</evidence>
<name>A0A2I0I0N0_PUNGR</name>
<evidence type="ECO:0000313" key="1">
    <source>
        <dbReference type="EMBL" id="PKI37393.1"/>
    </source>
</evidence>
<protein>
    <submittedName>
        <fullName evidence="1">Uncharacterized protein</fullName>
    </submittedName>
</protein>